<organism evidence="1 2">
    <name type="scientific">Melia azedarach</name>
    <name type="common">Chinaberry tree</name>
    <dbReference type="NCBI Taxonomy" id="155640"/>
    <lineage>
        <taxon>Eukaryota</taxon>
        <taxon>Viridiplantae</taxon>
        <taxon>Streptophyta</taxon>
        <taxon>Embryophyta</taxon>
        <taxon>Tracheophyta</taxon>
        <taxon>Spermatophyta</taxon>
        <taxon>Magnoliopsida</taxon>
        <taxon>eudicotyledons</taxon>
        <taxon>Gunneridae</taxon>
        <taxon>Pentapetalae</taxon>
        <taxon>rosids</taxon>
        <taxon>malvids</taxon>
        <taxon>Sapindales</taxon>
        <taxon>Meliaceae</taxon>
        <taxon>Melia</taxon>
    </lineage>
</organism>
<protein>
    <submittedName>
        <fullName evidence="1">Disease resistance protein (TIR-NBS-LRR class) family</fullName>
    </submittedName>
</protein>
<reference evidence="1 2" key="1">
    <citation type="journal article" date="2023" name="Science">
        <title>Complex scaffold remodeling in plant triterpene biosynthesis.</title>
        <authorList>
            <person name="De La Pena R."/>
            <person name="Hodgson H."/>
            <person name="Liu J.C."/>
            <person name="Stephenson M.J."/>
            <person name="Martin A.C."/>
            <person name="Owen C."/>
            <person name="Harkess A."/>
            <person name="Leebens-Mack J."/>
            <person name="Jimenez L.E."/>
            <person name="Osbourn A."/>
            <person name="Sattely E.S."/>
        </authorList>
    </citation>
    <scope>NUCLEOTIDE SEQUENCE [LARGE SCALE GENOMIC DNA]</scope>
    <source>
        <strain evidence="2">cv. JPN11</strain>
        <tissue evidence="1">Leaf</tissue>
    </source>
</reference>
<dbReference type="EMBL" id="CM051396">
    <property type="protein sequence ID" value="KAJ4723727.1"/>
    <property type="molecule type" value="Genomic_DNA"/>
</dbReference>
<evidence type="ECO:0000313" key="1">
    <source>
        <dbReference type="EMBL" id="KAJ4723727.1"/>
    </source>
</evidence>
<dbReference type="Proteomes" id="UP001164539">
    <property type="component" value="Chromosome 3"/>
</dbReference>
<keyword evidence="2" id="KW-1185">Reference proteome</keyword>
<proteinExistence type="predicted"/>
<name>A0ACC1YIY0_MELAZ</name>
<accession>A0ACC1YIY0</accession>
<gene>
    <name evidence="1" type="ORF">OWV82_007062</name>
</gene>
<comment type="caution">
    <text evidence="1">The sequence shown here is derived from an EMBL/GenBank/DDBJ whole genome shotgun (WGS) entry which is preliminary data.</text>
</comment>
<evidence type="ECO:0000313" key="2">
    <source>
        <dbReference type="Proteomes" id="UP001164539"/>
    </source>
</evidence>
<sequence length="655" mass="74489">MSLKVHLPRGLDCLSDELRYLYWHGYPLKTLPMRFNPENLIDLNLPYSKVEQLWYRKKKAYELKSIDLHHSQYLVRIPDSSEIPKLERLNLLNCTKLPYISSSIQNFNYLGVLSLEGCTKFPQISGNVTTLNLIETAIEEVPSSVENLTNLKMLNLRFCERLKTVSSSICKLKSLCDLELGRCPKLESFPEILEKMERLKYIGLKCTKIRELPSSIENVEGLQRLILTDCSELNSLPQELWSLKSLKLIHGERSAISQLPSSFRDLHRMTAVYRKYQQDIGCLSSLEVLNLKGNNFVSLPSSMKQLSRLKELRLRNCSMLESLPELPPCIVEFDAANCEQLQSLPELPSRPEDELHASILEKLETLCKQSQYDVMKGMELAVLEFSNCMKLNENNILEDSQLWIQHMAVASLRRFFEEEEEEDDDDDEVMDTRKALGFSICLPGRGIPEWFSNKSSGCSIQLCCSRNFIGFALCVVLASAEVLHGGKFDGFVVECDYRFETTPFSESTCVYRTFFFETLNNDIFGDLIYESDHVCLGFDPCSHDGLSDGDHLTAISVDFSIHHKETIKVKCCGVCPIYAHPIESKPDTFTVNMVPLTEECRKLDIEAHDEASTSGTTTESGSIEGSDEEEINASQQQSSFLSQIFRCWGIDCNCL</sequence>